<dbReference type="GO" id="GO:0005525">
    <property type="term" value="F:GTP binding"/>
    <property type="evidence" value="ECO:0007669"/>
    <property type="project" value="UniProtKB-KW"/>
</dbReference>
<feature type="region of interest" description="Disordered" evidence="11">
    <location>
        <begin position="1"/>
        <end position="41"/>
    </location>
</feature>
<keyword evidence="7" id="KW-1133">Transmembrane helix</keyword>
<dbReference type="InterPro" id="IPR019009">
    <property type="entry name" value="SRP_receptor_beta_su"/>
</dbReference>
<dbReference type="Gene3D" id="3.40.50.300">
    <property type="entry name" value="P-loop containing nucleotide triphosphate hydrolases"/>
    <property type="match status" value="1"/>
</dbReference>
<evidence type="ECO:0000256" key="1">
    <source>
        <dbReference type="ARBA" id="ARBA00004389"/>
    </source>
</evidence>
<dbReference type="GO" id="GO:0005789">
    <property type="term" value="C:endoplasmic reticulum membrane"/>
    <property type="evidence" value="ECO:0007669"/>
    <property type="project" value="UniProtKB-SubCell"/>
</dbReference>
<evidence type="ECO:0000313" key="12">
    <source>
        <dbReference type="EMBL" id="EAA30071.3"/>
    </source>
</evidence>
<evidence type="ECO:0000256" key="9">
    <source>
        <dbReference type="ARBA" id="ARBA00023136"/>
    </source>
</evidence>
<dbReference type="VEuPathDB" id="FungiDB:NCU08217"/>
<protein>
    <recommendedName>
        <fullName evidence="3">Signal recognition particle receptor subunit beta</fullName>
    </recommendedName>
</protein>
<gene>
    <name evidence="12" type="ORF">NCU08217</name>
</gene>
<comment type="similarity">
    <text evidence="2">Belongs to the SRP receptor beta subunit family.</text>
</comment>
<dbReference type="InParanoid" id="Q7S3M6"/>
<keyword evidence="8" id="KW-0342">GTP-binding</keyword>
<evidence type="ECO:0000256" key="10">
    <source>
        <dbReference type="ARBA" id="ARBA00023170"/>
    </source>
</evidence>
<accession>Q7S3M6</accession>
<evidence type="ECO:0000256" key="3">
    <source>
        <dbReference type="ARBA" id="ARBA00020256"/>
    </source>
</evidence>
<feature type="region of interest" description="Disordered" evidence="11">
    <location>
        <begin position="219"/>
        <end position="245"/>
    </location>
</feature>
<dbReference type="FunCoup" id="Q7S3M6">
    <property type="interactions" value="613"/>
</dbReference>
<evidence type="ECO:0000256" key="7">
    <source>
        <dbReference type="ARBA" id="ARBA00022989"/>
    </source>
</evidence>
<dbReference type="EMBL" id="CM002238">
    <property type="protein sequence ID" value="EAA30071.3"/>
    <property type="molecule type" value="Genomic_DNA"/>
</dbReference>
<proteinExistence type="inferred from homology"/>
<dbReference type="Pfam" id="PF09439">
    <property type="entry name" value="SRPRB"/>
    <property type="match status" value="1"/>
</dbReference>
<dbReference type="InterPro" id="IPR027417">
    <property type="entry name" value="P-loop_NTPase"/>
</dbReference>
<sequence length="440" mass="47315">MTMVSFSAPKHPESRPLGPPLQRASQQPTTRLNKPNQKKGDVTITSTNLLVTFQPKLNRQEASDRSKPPRNVSEVAQASTATMDTTIETITATVAAASSTPSSTSNIKELIKDLLIASLQPNKTVIITGLLIVLLFPIFLHQVLHGNESGSSSSKNSSLPSILLAGPSGAGKTALLTLFEKRAGRSTSTSTDEKTEPAKTHTSQTPVSIKLNAAAPFSSSSSSSSSVSSPSENQPKRNFLLIDTPGHPKLRSTALSHLLPLDPKTGRPLPPSKSQPIKGVIFLLDASTLSPSSPDSSLSQAATYLYDLLLSLQHRYSRYTKGSKHPPSIPVLIAANKLDLFTALPATLVKKELEAELGRIRVSRSKGLLDSGVKEDDVTAGEKEEGDDWLGEYGSERFEFRQMVEFDIEVEVMGGSVLGNGGEEEGPGCEGWWRWVVERV</sequence>
<dbReference type="PaxDb" id="5141-EFNCRP00000004714"/>
<evidence type="ECO:0000256" key="2">
    <source>
        <dbReference type="ARBA" id="ARBA00005619"/>
    </source>
</evidence>
<evidence type="ECO:0000256" key="6">
    <source>
        <dbReference type="ARBA" id="ARBA00022824"/>
    </source>
</evidence>
<keyword evidence="10 12" id="KW-0675">Receptor</keyword>
<feature type="compositionally biased region" description="Polar residues" evidence="11">
    <location>
        <begin position="23"/>
        <end position="35"/>
    </location>
</feature>
<comment type="subcellular location">
    <subcellularLocation>
        <location evidence="1">Endoplasmic reticulum membrane</location>
        <topology evidence="1">Single-pass membrane protein</topology>
    </subcellularLocation>
</comment>
<evidence type="ECO:0000256" key="11">
    <source>
        <dbReference type="SAM" id="MobiDB-lite"/>
    </source>
</evidence>
<feature type="region of interest" description="Disordered" evidence="11">
    <location>
        <begin position="56"/>
        <end position="80"/>
    </location>
</feature>
<dbReference type="GeneID" id="3875429"/>
<feature type="compositionally biased region" description="Low complexity" evidence="11">
    <location>
        <begin position="219"/>
        <end position="231"/>
    </location>
</feature>
<feature type="compositionally biased region" description="Basic and acidic residues" evidence="11">
    <location>
        <begin position="58"/>
        <end position="67"/>
    </location>
</feature>
<reference evidence="12 13" key="1">
    <citation type="journal article" date="2003" name="Nature">
        <title>The genome sequence of the filamentous fungus Neurospora crassa.</title>
        <authorList>
            <person name="Galagan J.E."/>
            <person name="Calvo S.E."/>
            <person name="Borkovich K.A."/>
            <person name="Selker E.U."/>
            <person name="Read N.D."/>
            <person name="Jaffe D."/>
            <person name="FitzHugh W."/>
            <person name="Ma L.J."/>
            <person name="Smirnov S."/>
            <person name="Purcell S."/>
            <person name="Rehman B."/>
            <person name="Elkins T."/>
            <person name="Engels R."/>
            <person name="Wang S."/>
            <person name="Nielsen C.B."/>
            <person name="Butler J."/>
            <person name="Endrizzi M."/>
            <person name="Qui D."/>
            <person name="Ianakiev P."/>
            <person name="Bell-Pedersen D."/>
            <person name="Nelson M.A."/>
            <person name="Werner-Washburne M."/>
            <person name="Selitrennikoff C.P."/>
            <person name="Kinsey J.A."/>
            <person name="Braun E.L."/>
            <person name="Zelter A."/>
            <person name="Schulte U."/>
            <person name="Kothe G.O."/>
            <person name="Jedd G."/>
            <person name="Mewes W."/>
            <person name="Staben C."/>
            <person name="Marcotte E."/>
            <person name="Greenberg D."/>
            <person name="Roy A."/>
            <person name="Foley K."/>
            <person name="Naylor J."/>
            <person name="Stange-Thomann N."/>
            <person name="Barrett R."/>
            <person name="Gnerre S."/>
            <person name="Kamal M."/>
            <person name="Kamvysselis M."/>
            <person name="Mauceli E."/>
            <person name="Bielke C."/>
            <person name="Rudd S."/>
            <person name="Frishman D."/>
            <person name="Krystofova S."/>
            <person name="Rasmussen C."/>
            <person name="Metzenberg R.L."/>
            <person name="Perkins D.D."/>
            <person name="Kroken S."/>
            <person name="Cogoni C."/>
            <person name="Macino G."/>
            <person name="Catcheside D."/>
            <person name="Li W."/>
            <person name="Pratt R.J."/>
            <person name="Osmani S.A."/>
            <person name="DeSouza C.P."/>
            <person name="Glass L."/>
            <person name="Orbach M.J."/>
            <person name="Berglund J.A."/>
            <person name="Voelker R."/>
            <person name="Yarden O."/>
            <person name="Plamann M."/>
            <person name="Seiler S."/>
            <person name="Dunlap J."/>
            <person name="Radford A."/>
            <person name="Aramayo R."/>
            <person name="Natvig D.O."/>
            <person name="Alex L.A."/>
            <person name="Mannhaupt G."/>
            <person name="Ebbole D.J."/>
            <person name="Freitag M."/>
            <person name="Paulsen I."/>
            <person name="Sachs M.S."/>
            <person name="Lander E.S."/>
            <person name="Nusbaum C."/>
            <person name="Birren B."/>
        </authorList>
    </citation>
    <scope>NUCLEOTIDE SEQUENCE [LARGE SCALE GENOMIC DNA]</scope>
    <source>
        <strain evidence="13">ATCC 24698 / 74-OR23-1A / CBS 708.71 / DSM 1257 / FGSC 987</strain>
    </source>
</reference>
<feature type="region of interest" description="Disordered" evidence="11">
    <location>
        <begin position="181"/>
        <end position="206"/>
    </location>
</feature>
<dbReference type="RefSeq" id="XP_959307.3">
    <property type="nucleotide sequence ID" value="XM_954214.3"/>
</dbReference>
<evidence type="ECO:0000256" key="5">
    <source>
        <dbReference type="ARBA" id="ARBA00022741"/>
    </source>
</evidence>
<keyword evidence="9" id="KW-0472">Membrane</keyword>
<dbReference type="Proteomes" id="UP000001805">
    <property type="component" value="Chromosome 3, Linkage Group III"/>
</dbReference>
<name>Q7S3M6_NEUCR</name>
<dbReference type="OrthoDB" id="41266at2759"/>
<dbReference type="SUPFAM" id="SSF52540">
    <property type="entry name" value="P-loop containing nucleoside triphosphate hydrolases"/>
    <property type="match status" value="1"/>
</dbReference>
<dbReference type="STRING" id="367110.Q7S3M6"/>
<organism evidence="12 13">
    <name type="scientific">Neurospora crassa (strain ATCC 24698 / 74-OR23-1A / CBS 708.71 / DSM 1257 / FGSC 987)</name>
    <dbReference type="NCBI Taxonomy" id="367110"/>
    <lineage>
        <taxon>Eukaryota</taxon>
        <taxon>Fungi</taxon>
        <taxon>Dikarya</taxon>
        <taxon>Ascomycota</taxon>
        <taxon>Pezizomycotina</taxon>
        <taxon>Sordariomycetes</taxon>
        <taxon>Sordariomycetidae</taxon>
        <taxon>Sordariales</taxon>
        <taxon>Sordariaceae</taxon>
        <taxon>Neurospora</taxon>
    </lineage>
</organism>
<dbReference type="HOGENOM" id="CLU_052538_0_0_1"/>
<dbReference type="SMR" id="Q7S3M6"/>
<dbReference type="AlphaFoldDB" id="Q7S3M6"/>
<keyword evidence="4" id="KW-0812">Transmembrane</keyword>
<keyword evidence="13" id="KW-1185">Reference proteome</keyword>
<evidence type="ECO:0000313" key="13">
    <source>
        <dbReference type="Proteomes" id="UP000001805"/>
    </source>
</evidence>
<dbReference type="KEGG" id="ncr:NCU08217"/>
<evidence type="ECO:0000256" key="8">
    <source>
        <dbReference type="ARBA" id="ARBA00023134"/>
    </source>
</evidence>
<keyword evidence="6" id="KW-0256">Endoplasmic reticulum</keyword>
<keyword evidence="5" id="KW-0547">Nucleotide-binding</keyword>
<evidence type="ECO:0000256" key="4">
    <source>
        <dbReference type="ARBA" id="ARBA00022692"/>
    </source>
</evidence>